<proteinExistence type="inferred from homology"/>
<dbReference type="FunFam" id="3.40.800.10:FF:000014">
    <property type="entry name" value="Arginase family protein"/>
    <property type="match status" value="1"/>
</dbReference>
<keyword evidence="8" id="KW-1185">Reference proteome</keyword>
<protein>
    <submittedName>
        <fullName evidence="7">Arginase family-domain-containing protein</fullName>
    </submittedName>
</protein>
<dbReference type="PROSITE" id="PS01053">
    <property type="entry name" value="ARGINASE_1"/>
    <property type="match status" value="1"/>
</dbReference>
<reference evidence="7 8" key="1">
    <citation type="submission" date="2019-09" db="EMBL/GenBank/DDBJ databases">
        <title>Draft genome of the ectomycorrhizal ascomycete Sphaerosporella brunnea.</title>
        <authorList>
            <consortium name="DOE Joint Genome Institute"/>
            <person name="Benucci G.M."/>
            <person name="Marozzi G."/>
            <person name="Antonielli L."/>
            <person name="Sanchez S."/>
            <person name="Marco P."/>
            <person name="Wang X."/>
            <person name="Falini L.B."/>
            <person name="Barry K."/>
            <person name="Haridas S."/>
            <person name="Lipzen A."/>
            <person name="Labutti K."/>
            <person name="Grigoriev I.V."/>
            <person name="Murat C."/>
            <person name="Martin F."/>
            <person name="Albertini E."/>
            <person name="Donnini D."/>
            <person name="Bonito G."/>
        </authorList>
    </citation>
    <scope>NUCLEOTIDE SEQUENCE [LARGE SCALE GENOMIC DNA]</scope>
    <source>
        <strain evidence="7 8">Sb_GMNB300</strain>
    </source>
</reference>
<name>A0A5J5ENE2_9PEZI</name>
<keyword evidence="4" id="KW-0464">Manganese</keyword>
<dbReference type="PANTHER" id="PTHR11358">
    <property type="entry name" value="ARGINASE/AGMATINASE"/>
    <property type="match status" value="1"/>
</dbReference>
<feature type="chain" id="PRO_5023882231" evidence="6">
    <location>
        <begin position="19"/>
        <end position="387"/>
    </location>
</feature>
<dbReference type="Pfam" id="PF00491">
    <property type="entry name" value="Arginase"/>
    <property type="match status" value="1"/>
</dbReference>
<dbReference type="GO" id="GO:0008783">
    <property type="term" value="F:agmatinase activity"/>
    <property type="evidence" value="ECO:0007669"/>
    <property type="project" value="TreeGrafter"/>
</dbReference>
<evidence type="ECO:0000256" key="6">
    <source>
        <dbReference type="SAM" id="SignalP"/>
    </source>
</evidence>
<gene>
    <name evidence="7" type="ORF">FN846DRAFT_207964</name>
</gene>
<dbReference type="InParanoid" id="A0A5J5ENE2"/>
<dbReference type="EMBL" id="VXIS01000183">
    <property type="protein sequence ID" value="KAA8898517.1"/>
    <property type="molecule type" value="Genomic_DNA"/>
</dbReference>
<comment type="cofactor">
    <cofactor evidence="4">
        <name>Mn(2+)</name>
        <dbReference type="ChEBI" id="CHEBI:29035"/>
    </cofactor>
    <text evidence="4">Binds 2 manganese ions per subunit.</text>
</comment>
<evidence type="ECO:0000256" key="5">
    <source>
        <dbReference type="RuleBase" id="RU003684"/>
    </source>
</evidence>
<evidence type="ECO:0000256" key="3">
    <source>
        <dbReference type="ARBA" id="ARBA00022801"/>
    </source>
</evidence>
<feature type="binding site" evidence="4">
    <location>
        <position position="197"/>
    </location>
    <ligand>
        <name>Mn(2+)</name>
        <dbReference type="ChEBI" id="CHEBI:29035"/>
        <label>1</label>
    </ligand>
</feature>
<keyword evidence="6" id="KW-0732">Signal</keyword>
<evidence type="ECO:0000256" key="1">
    <source>
        <dbReference type="ARBA" id="ARBA00009227"/>
    </source>
</evidence>
<dbReference type="SUPFAM" id="SSF52768">
    <property type="entry name" value="Arginase/deacetylase"/>
    <property type="match status" value="1"/>
</dbReference>
<dbReference type="GO" id="GO:0046872">
    <property type="term" value="F:metal ion binding"/>
    <property type="evidence" value="ECO:0007669"/>
    <property type="project" value="UniProtKB-KW"/>
</dbReference>
<keyword evidence="3 5" id="KW-0378">Hydrolase</keyword>
<feature type="binding site" evidence="4">
    <location>
        <position position="195"/>
    </location>
    <ligand>
        <name>Mn(2+)</name>
        <dbReference type="ChEBI" id="CHEBI:29035"/>
        <label>1</label>
    </ligand>
</feature>
<dbReference type="PRINTS" id="PR00116">
    <property type="entry name" value="ARGINASE"/>
</dbReference>
<dbReference type="PIRSF" id="PIRSF036979">
    <property type="entry name" value="Arginase"/>
    <property type="match status" value="1"/>
</dbReference>
<evidence type="ECO:0000256" key="2">
    <source>
        <dbReference type="ARBA" id="ARBA00022723"/>
    </source>
</evidence>
<dbReference type="Gene3D" id="3.40.800.10">
    <property type="entry name" value="Ureohydrolase domain"/>
    <property type="match status" value="1"/>
</dbReference>
<dbReference type="InterPro" id="IPR006035">
    <property type="entry name" value="Ureohydrolase"/>
</dbReference>
<evidence type="ECO:0000256" key="4">
    <source>
        <dbReference type="PIRSR" id="PIRSR036979-1"/>
    </source>
</evidence>
<organism evidence="7 8">
    <name type="scientific">Sphaerosporella brunnea</name>
    <dbReference type="NCBI Taxonomy" id="1250544"/>
    <lineage>
        <taxon>Eukaryota</taxon>
        <taxon>Fungi</taxon>
        <taxon>Dikarya</taxon>
        <taxon>Ascomycota</taxon>
        <taxon>Pezizomycotina</taxon>
        <taxon>Pezizomycetes</taxon>
        <taxon>Pezizales</taxon>
        <taxon>Pyronemataceae</taxon>
        <taxon>Sphaerosporella</taxon>
    </lineage>
</organism>
<evidence type="ECO:0000313" key="7">
    <source>
        <dbReference type="EMBL" id="KAA8898517.1"/>
    </source>
</evidence>
<dbReference type="InterPro" id="IPR020855">
    <property type="entry name" value="Ureohydrolase_Mn_BS"/>
</dbReference>
<dbReference type="InterPro" id="IPR023696">
    <property type="entry name" value="Ureohydrolase_dom_sf"/>
</dbReference>
<dbReference type="OrthoDB" id="288726at2759"/>
<comment type="similarity">
    <text evidence="1">Belongs to the arginase family. Agmatinase subfamily.</text>
</comment>
<feature type="binding site" evidence="4">
    <location>
        <position position="295"/>
    </location>
    <ligand>
        <name>Mn(2+)</name>
        <dbReference type="ChEBI" id="CHEBI:29035"/>
        <label>1</label>
    </ligand>
</feature>
<feature type="binding site" evidence="4">
    <location>
        <position position="193"/>
    </location>
    <ligand>
        <name>Mn(2+)</name>
        <dbReference type="ChEBI" id="CHEBI:29035"/>
        <label>1</label>
    </ligand>
</feature>
<feature type="signal peptide" evidence="6">
    <location>
        <begin position="1"/>
        <end position="18"/>
    </location>
</feature>
<feature type="binding site" evidence="4">
    <location>
        <position position="169"/>
    </location>
    <ligand>
        <name>Mn(2+)</name>
        <dbReference type="ChEBI" id="CHEBI:29035"/>
        <label>1</label>
    </ligand>
</feature>
<dbReference type="PROSITE" id="PS51409">
    <property type="entry name" value="ARGINASE_2"/>
    <property type="match status" value="1"/>
</dbReference>
<comment type="caution">
    <text evidence="7">The sequence shown here is derived from an EMBL/GenBank/DDBJ whole genome shotgun (WGS) entry which is preliminary data.</text>
</comment>
<keyword evidence="2 4" id="KW-0479">Metal-binding</keyword>
<dbReference type="PANTHER" id="PTHR11358:SF26">
    <property type="entry name" value="GUANIDINO ACID HYDROLASE, MITOCHONDRIAL"/>
    <property type="match status" value="1"/>
</dbReference>
<dbReference type="GO" id="GO:0033389">
    <property type="term" value="P:putrescine biosynthetic process from arginine, via agmatine"/>
    <property type="evidence" value="ECO:0007669"/>
    <property type="project" value="TreeGrafter"/>
</dbReference>
<accession>A0A5J5ENE2</accession>
<dbReference type="Proteomes" id="UP000326924">
    <property type="component" value="Unassembled WGS sequence"/>
</dbReference>
<feature type="binding site" evidence="4">
    <location>
        <position position="297"/>
    </location>
    <ligand>
        <name>Mn(2+)</name>
        <dbReference type="ChEBI" id="CHEBI:29035"/>
        <label>1</label>
    </ligand>
</feature>
<evidence type="ECO:0000313" key="8">
    <source>
        <dbReference type="Proteomes" id="UP000326924"/>
    </source>
</evidence>
<dbReference type="AlphaFoldDB" id="A0A5J5ENE2"/>
<sequence length="387" mass="41766">MKLYGLLLLLPFLSLTGAHDHHDESQPDADTLASLKAKWDYDFSFSGIPTFAHLPYTKCLLAPSVSYDIAIVGAPFDTAVSYRPGARFGPRAIRAASQRQTSFRSFNAQQGINPYLSWAKVLDCGDIPISPFDNALALQQMEAAFTELGAHRSGSGGKPPLLVTLGGDHSIALAALRALKARDGEAVAVLHFDAHLDTWLPAKYPSPWPSDQQAFTHGTMFALAHNESLLLPGTSVHAGLRTRLSGTDFGDYEDDDAQGWYRIEADEIDAPEGVDGVIERILGRLRGKKVYLSVDIDVLDPGLAPGTGTPEPGGWTTRELMRILRRVVGEVDVVGVDVVEVAPAYDGVGEVTALAAAQVVFEVVSGVVKKGVLERKRLQAERAKDEL</sequence>